<keyword evidence="1" id="KW-0732">Signal</keyword>
<name>A0A1R3XT09_9BACT</name>
<dbReference type="AlphaFoldDB" id="A0A1R3XT09"/>
<feature type="signal peptide" evidence="1">
    <location>
        <begin position="1"/>
        <end position="23"/>
    </location>
</feature>
<dbReference type="OrthoDB" id="949867at2"/>
<dbReference type="EMBL" id="FTPP01000005">
    <property type="protein sequence ID" value="SIT95000.1"/>
    <property type="molecule type" value="Genomic_DNA"/>
</dbReference>
<evidence type="ECO:0000313" key="2">
    <source>
        <dbReference type="EMBL" id="SIT95000.1"/>
    </source>
</evidence>
<dbReference type="InterPro" id="IPR046219">
    <property type="entry name" value="DUF6252"/>
</dbReference>
<evidence type="ECO:0000256" key="1">
    <source>
        <dbReference type="SAM" id="SignalP"/>
    </source>
</evidence>
<gene>
    <name evidence="2" type="ORF">SAMN05444128_3856</name>
</gene>
<proteinExistence type="predicted"/>
<dbReference type="Pfam" id="PF19765">
    <property type="entry name" value="DUF6252"/>
    <property type="match status" value="1"/>
</dbReference>
<dbReference type="RefSeq" id="WP_076672281.1">
    <property type="nucleotide sequence ID" value="NZ_FTPP01000005.1"/>
</dbReference>
<keyword evidence="3" id="KW-1185">Reference proteome</keyword>
<sequence>MKNKLYLLLLLVGLLACSKDSFCDESFCVRINGKRWWPSSGFKTNSLSFTLMDNGNRFWFSAQNGSTSLLVSVRDTTRGIQVREYELGEHFNAGYYTEDTNKDFRTDHTHTGSLSITSIDRYKRTIAGTFRFKAHNATTGEVAEISKGSFNATYYEF</sequence>
<evidence type="ECO:0000313" key="3">
    <source>
        <dbReference type="Proteomes" id="UP000187181"/>
    </source>
</evidence>
<dbReference type="PROSITE" id="PS51257">
    <property type="entry name" value="PROKAR_LIPOPROTEIN"/>
    <property type="match status" value="1"/>
</dbReference>
<protein>
    <recommendedName>
        <fullName evidence="4">Lipocalin-like domain-containing protein</fullName>
    </recommendedName>
</protein>
<dbReference type="Proteomes" id="UP000187181">
    <property type="component" value="Unassembled WGS sequence"/>
</dbReference>
<organism evidence="2 3">
    <name type="scientific">Pontibacter indicus</name>
    <dbReference type="NCBI Taxonomy" id="1317125"/>
    <lineage>
        <taxon>Bacteria</taxon>
        <taxon>Pseudomonadati</taxon>
        <taxon>Bacteroidota</taxon>
        <taxon>Cytophagia</taxon>
        <taxon>Cytophagales</taxon>
        <taxon>Hymenobacteraceae</taxon>
        <taxon>Pontibacter</taxon>
    </lineage>
</organism>
<feature type="chain" id="PRO_5012751722" description="Lipocalin-like domain-containing protein" evidence="1">
    <location>
        <begin position="24"/>
        <end position="157"/>
    </location>
</feature>
<evidence type="ECO:0008006" key="4">
    <source>
        <dbReference type="Google" id="ProtNLM"/>
    </source>
</evidence>
<reference evidence="3" key="1">
    <citation type="submission" date="2017-01" db="EMBL/GenBank/DDBJ databases">
        <authorList>
            <person name="Varghese N."/>
            <person name="Submissions S."/>
        </authorList>
    </citation>
    <scope>NUCLEOTIDE SEQUENCE [LARGE SCALE GENOMIC DNA]</scope>
    <source>
        <strain evidence="3">LP100</strain>
    </source>
</reference>
<accession>A0A1R3XT09</accession>
<dbReference type="STRING" id="1317125.SAMN05444128_3856"/>